<feature type="chain" id="PRO_5026973076" evidence="2">
    <location>
        <begin position="21"/>
        <end position="222"/>
    </location>
</feature>
<evidence type="ECO:0000259" key="3">
    <source>
        <dbReference type="PROSITE" id="PS50164"/>
    </source>
</evidence>
<gene>
    <name evidence="5" type="primary">LOC115888673</name>
</gene>
<dbReference type="PROSITE" id="PS50164">
    <property type="entry name" value="GIY_YIG"/>
    <property type="match status" value="1"/>
</dbReference>
<keyword evidence="4" id="KW-1185">Reference proteome</keyword>
<evidence type="ECO:0000256" key="1">
    <source>
        <dbReference type="SAM" id="MobiDB-lite"/>
    </source>
</evidence>
<dbReference type="KEGG" id="soy:115888673"/>
<dbReference type="OrthoDB" id="10056750at2759"/>
<evidence type="ECO:0000313" key="4">
    <source>
        <dbReference type="Proteomes" id="UP000504635"/>
    </source>
</evidence>
<dbReference type="InterPro" id="IPR000305">
    <property type="entry name" value="GIY-YIG_endonuc"/>
</dbReference>
<name>A0A6J2YMB4_SITOR</name>
<dbReference type="Proteomes" id="UP000504635">
    <property type="component" value="Unplaced"/>
</dbReference>
<dbReference type="SUPFAM" id="SSF82771">
    <property type="entry name" value="GIY-YIG endonuclease"/>
    <property type="match status" value="1"/>
</dbReference>
<dbReference type="GeneID" id="115888673"/>
<organism evidence="4 5">
    <name type="scientific">Sitophilus oryzae</name>
    <name type="common">Rice weevil</name>
    <name type="synonym">Curculio oryzae</name>
    <dbReference type="NCBI Taxonomy" id="7048"/>
    <lineage>
        <taxon>Eukaryota</taxon>
        <taxon>Metazoa</taxon>
        <taxon>Ecdysozoa</taxon>
        <taxon>Arthropoda</taxon>
        <taxon>Hexapoda</taxon>
        <taxon>Insecta</taxon>
        <taxon>Pterygota</taxon>
        <taxon>Neoptera</taxon>
        <taxon>Endopterygota</taxon>
        <taxon>Coleoptera</taxon>
        <taxon>Polyphaga</taxon>
        <taxon>Cucujiformia</taxon>
        <taxon>Curculionidae</taxon>
        <taxon>Dryophthorinae</taxon>
        <taxon>Sitophilus</taxon>
    </lineage>
</organism>
<dbReference type="PANTHER" id="PTHR21301:SF11">
    <property type="entry name" value="GIY-YIG DOMAIN-CONTAINING PROTEIN"/>
    <property type="match status" value="1"/>
</dbReference>
<sequence length="222" mass="25259">MTWVSSNWILWSPSLRACSATADFSVCPNLQFLLCSVTDRIGKVLKKHNIKTIYKPTRKIRDCLRPAKDKREPLSSAGIYRIPCSCGSVYIGTTKRSVGTRLTEHKRNCRLGQTEKSAVAEHALRDGDHKIQFEDTQVIATTSGYHPRLVREAVEIHKHPNNFNRKEETFYLNRIWHPAISRTKVAAQRSRPVPEELPPEQATPPPPTHKYALRRRGGISLV</sequence>
<dbReference type="InterPro" id="IPR035901">
    <property type="entry name" value="GIY-YIG_endonuc_sf"/>
</dbReference>
<dbReference type="CDD" id="cd10442">
    <property type="entry name" value="GIY-YIG_PLEs"/>
    <property type="match status" value="1"/>
</dbReference>
<feature type="domain" description="GIY-YIG" evidence="3">
    <location>
        <begin position="75"/>
        <end position="165"/>
    </location>
</feature>
<feature type="compositionally biased region" description="Basic residues" evidence="1">
    <location>
        <begin position="211"/>
        <end position="222"/>
    </location>
</feature>
<feature type="region of interest" description="Disordered" evidence="1">
    <location>
        <begin position="183"/>
        <end position="222"/>
    </location>
</feature>
<proteinExistence type="predicted"/>
<keyword evidence="2" id="KW-0732">Signal</keyword>
<dbReference type="RefSeq" id="XP_030764314.1">
    <property type="nucleotide sequence ID" value="XM_030908454.1"/>
</dbReference>
<evidence type="ECO:0000313" key="5">
    <source>
        <dbReference type="RefSeq" id="XP_030764314.1"/>
    </source>
</evidence>
<dbReference type="PANTHER" id="PTHR21301">
    <property type="entry name" value="REVERSE TRANSCRIPTASE"/>
    <property type="match status" value="1"/>
</dbReference>
<reference evidence="5" key="1">
    <citation type="submission" date="2025-08" db="UniProtKB">
        <authorList>
            <consortium name="RefSeq"/>
        </authorList>
    </citation>
    <scope>IDENTIFICATION</scope>
    <source>
        <tissue evidence="5">Gonads</tissue>
    </source>
</reference>
<dbReference type="InParanoid" id="A0A6J2YMB4"/>
<protein>
    <submittedName>
        <fullName evidence="5">Uncharacterized protein LOC115888673</fullName>
    </submittedName>
</protein>
<evidence type="ECO:0000256" key="2">
    <source>
        <dbReference type="SAM" id="SignalP"/>
    </source>
</evidence>
<dbReference type="AlphaFoldDB" id="A0A6J2YMB4"/>
<feature type="signal peptide" evidence="2">
    <location>
        <begin position="1"/>
        <end position="20"/>
    </location>
</feature>
<accession>A0A6J2YMB4</accession>
<dbReference type="Gene3D" id="3.40.1440.10">
    <property type="entry name" value="GIY-YIG endonuclease"/>
    <property type="match status" value="1"/>
</dbReference>